<sequence length="160" mass="18632">MSGKTRQLVFVLDSHLQLLPKSLEKEGKSAYDYSNDHNAHHQRWEPDLEITGIACIVINAKYMNIKGILNLNLMHESYKSDASPVHQMQQYYRIGTLDNCSEKWNALVDCLSLKTKSAVELEEILETREKATRPHIWSLRTPEEARSHWEELFGHLDERE</sequence>
<name>A0AA88XS73_9ASTE</name>
<accession>A0AA88XS73</accession>
<evidence type="ECO:0000313" key="1">
    <source>
        <dbReference type="EMBL" id="KAK3043595.1"/>
    </source>
</evidence>
<dbReference type="EMBL" id="JAVXUP010000004">
    <property type="protein sequence ID" value="KAK3043595.1"/>
    <property type="molecule type" value="Genomic_DNA"/>
</dbReference>
<dbReference type="InterPro" id="IPR021475">
    <property type="entry name" value="Pants/Emi1-like"/>
</dbReference>
<organism evidence="1 2">
    <name type="scientific">Escallonia herrerae</name>
    <dbReference type="NCBI Taxonomy" id="1293975"/>
    <lineage>
        <taxon>Eukaryota</taxon>
        <taxon>Viridiplantae</taxon>
        <taxon>Streptophyta</taxon>
        <taxon>Embryophyta</taxon>
        <taxon>Tracheophyta</taxon>
        <taxon>Spermatophyta</taxon>
        <taxon>Magnoliopsida</taxon>
        <taxon>eudicotyledons</taxon>
        <taxon>Gunneridae</taxon>
        <taxon>Pentapetalae</taxon>
        <taxon>asterids</taxon>
        <taxon>campanulids</taxon>
        <taxon>Escalloniales</taxon>
        <taxon>Escalloniaceae</taxon>
        <taxon>Escallonia</taxon>
    </lineage>
</organism>
<dbReference type="PANTHER" id="PTHR28052">
    <property type="entry name" value="UPF0545 PROTEIN C22ORF39"/>
    <property type="match status" value="1"/>
</dbReference>
<dbReference type="Pfam" id="PF11326">
    <property type="entry name" value="PANTS-like"/>
    <property type="match status" value="1"/>
</dbReference>
<proteinExistence type="predicted"/>
<dbReference type="Proteomes" id="UP001188597">
    <property type="component" value="Unassembled WGS sequence"/>
</dbReference>
<gene>
    <name evidence="1" type="ORF">RJ639_001657</name>
</gene>
<reference evidence="1" key="1">
    <citation type="submission" date="2022-12" db="EMBL/GenBank/DDBJ databases">
        <title>Draft genome assemblies for two species of Escallonia (Escalloniales).</title>
        <authorList>
            <person name="Chanderbali A."/>
            <person name="Dervinis C."/>
            <person name="Anghel I."/>
            <person name="Soltis D."/>
            <person name="Soltis P."/>
            <person name="Zapata F."/>
        </authorList>
    </citation>
    <scope>NUCLEOTIDE SEQUENCE</scope>
    <source>
        <strain evidence="1">UCBG64.0493</strain>
        <tissue evidence="1">Leaf</tissue>
    </source>
</reference>
<evidence type="ECO:0000313" key="2">
    <source>
        <dbReference type="Proteomes" id="UP001188597"/>
    </source>
</evidence>
<dbReference type="AlphaFoldDB" id="A0AA88XS73"/>
<comment type="caution">
    <text evidence="1">The sequence shown here is derived from an EMBL/GenBank/DDBJ whole genome shotgun (WGS) entry which is preliminary data.</text>
</comment>
<keyword evidence="2" id="KW-1185">Reference proteome</keyword>
<protein>
    <submittedName>
        <fullName evidence="1">Uncharacterized protein</fullName>
    </submittedName>
</protein>
<dbReference type="PANTHER" id="PTHR28052:SF1">
    <property type="entry name" value="UPF0545 PROTEIN C22ORF39"/>
    <property type="match status" value="1"/>
</dbReference>